<organism evidence="3 4">
    <name type="scientific">Marinomonas piezotolerans</name>
    <dbReference type="NCBI Taxonomy" id="2213058"/>
    <lineage>
        <taxon>Bacteria</taxon>
        <taxon>Pseudomonadati</taxon>
        <taxon>Pseudomonadota</taxon>
        <taxon>Gammaproteobacteria</taxon>
        <taxon>Oceanospirillales</taxon>
        <taxon>Oceanospirillaceae</taxon>
        <taxon>Marinomonas</taxon>
    </lineage>
</organism>
<dbReference type="GO" id="GO:0046872">
    <property type="term" value="F:metal ion binding"/>
    <property type="evidence" value="ECO:0007669"/>
    <property type="project" value="UniProtKB-KW"/>
</dbReference>
<comment type="caution">
    <text evidence="3">The sequence shown here is derived from an EMBL/GenBank/DDBJ whole genome shotgun (WGS) entry which is preliminary data.</text>
</comment>
<keyword evidence="4" id="KW-1185">Reference proteome</keyword>
<dbReference type="OrthoDB" id="116921at2"/>
<protein>
    <submittedName>
        <fullName evidence="3">Cupin</fullName>
    </submittedName>
</protein>
<dbReference type="RefSeq" id="WP_115469491.1">
    <property type="nucleotide sequence ID" value="NZ_QKRA01000014.1"/>
</dbReference>
<keyword evidence="1" id="KW-0479">Metal-binding</keyword>
<dbReference type="Gene3D" id="2.60.120.10">
    <property type="entry name" value="Jelly Rolls"/>
    <property type="match status" value="1"/>
</dbReference>
<evidence type="ECO:0000259" key="2">
    <source>
        <dbReference type="Pfam" id="PF07883"/>
    </source>
</evidence>
<dbReference type="AlphaFoldDB" id="A0A370U4U5"/>
<reference evidence="3 4" key="1">
    <citation type="submission" date="2018-06" db="EMBL/GenBank/DDBJ databases">
        <title>Marinomonas sp. YLB-05 draft genome sequence.</title>
        <authorList>
            <person name="Yu L."/>
            <person name="Tang X."/>
        </authorList>
    </citation>
    <scope>NUCLEOTIDE SEQUENCE [LARGE SCALE GENOMIC DNA]</scope>
    <source>
        <strain evidence="3 4">YLB-05</strain>
    </source>
</reference>
<proteinExistence type="predicted"/>
<dbReference type="Proteomes" id="UP000254326">
    <property type="component" value="Unassembled WGS sequence"/>
</dbReference>
<evidence type="ECO:0000256" key="1">
    <source>
        <dbReference type="ARBA" id="ARBA00022723"/>
    </source>
</evidence>
<dbReference type="InterPro" id="IPR013096">
    <property type="entry name" value="Cupin_2"/>
</dbReference>
<dbReference type="CDD" id="cd02224">
    <property type="entry name" value="cupin_SPO2919-like"/>
    <property type="match status" value="1"/>
</dbReference>
<evidence type="ECO:0000313" key="3">
    <source>
        <dbReference type="EMBL" id="RDL42804.1"/>
    </source>
</evidence>
<gene>
    <name evidence="3" type="ORF">DN730_17835</name>
</gene>
<name>A0A370U4U5_9GAMM</name>
<dbReference type="EMBL" id="QKRA01000014">
    <property type="protein sequence ID" value="RDL42804.1"/>
    <property type="molecule type" value="Genomic_DNA"/>
</dbReference>
<dbReference type="PANTHER" id="PTHR35848">
    <property type="entry name" value="OXALATE-BINDING PROTEIN"/>
    <property type="match status" value="1"/>
</dbReference>
<accession>A0A370U4U5</accession>
<dbReference type="InterPro" id="IPR011051">
    <property type="entry name" value="RmlC_Cupin_sf"/>
</dbReference>
<evidence type="ECO:0000313" key="4">
    <source>
        <dbReference type="Proteomes" id="UP000254326"/>
    </source>
</evidence>
<dbReference type="InterPro" id="IPR051610">
    <property type="entry name" value="GPI/OXD"/>
</dbReference>
<sequence>MDKYLITKEEIDQYEGISKTHFLNDNAKRVNKSLGDLTGLTGFGFHLIAVEPGHESTEFHKHYHEDECVYILEGVGEAQIGEEVYTIKAGDFIGYRAGGEAHSIRNTGANSLKCIVVGQRLEHDIGEYPNLNKRLYRHQGMPWDLVDMNAIEHPNAGKKA</sequence>
<dbReference type="InterPro" id="IPR014710">
    <property type="entry name" value="RmlC-like_jellyroll"/>
</dbReference>
<dbReference type="Pfam" id="PF07883">
    <property type="entry name" value="Cupin_2"/>
    <property type="match status" value="1"/>
</dbReference>
<feature type="domain" description="Cupin type-2" evidence="2">
    <location>
        <begin position="47"/>
        <end position="117"/>
    </location>
</feature>
<dbReference type="SUPFAM" id="SSF51182">
    <property type="entry name" value="RmlC-like cupins"/>
    <property type="match status" value="1"/>
</dbReference>